<name>A0ACC0PVW4_RHOML</name>
<organism evidence="1 2">
    <name type="scientific">Rhododendron molle</name>
    <name type="common">Chinese azalea</name>
    <name type="synonym">Azalea mollis</name>
    <dbReference type="NCBI Taxonomy" id="49168"/>
    <lineage>
        <taxon>Eukaryota</taxon>
        <taxon>Viridiplantae</taxon>
        <taxon>Streptophyta</taxon>
        <taxon>Embryophyta</taxon>
        <taxon>Tracheophyta</taxon>
        <taxon>Spermatophyta</taxon>
        <taxon>Magnoliopsida</taxon>
        <taxon>eudicotyledons</taxon>
        <taxon>Gunneridae</taxon>
        <taxon>Pentapetalae</taxon>
        <taxon>asterids</taxon>
        <taxon>Ericales</taxon>
        <taxon>Ericaceae</taxon>
        <taxon>Ericoideae</taxon>
        <taxon>Rhodoreae</taxon>
        <taxon>Rhododendron</taxon>
    </lineage>
</organism>
<comment type="caution">
    <text evidence="1">The sequence shown here is derived from an EMBL/GenBank/DDBJ whole genome shotgun (WGS) entry which is preliminary data.</text>
</comment>
<protein>
    <submittedName>
        <fullName evidence="1">Uncharacterized protein</fullName>
    </submittedName>
</protein>
<evidence type="ECO:0000313" key="1">
    <source>
        <dbReference type="EMBL" id="KAI8569610.1"/>
    </source>
</evidence>
<keyword evidence="2" id="KW-1185">Reference proteome</keyword>
<accession>A0ACC0PVW4</accession>
<evidence type="ECO:0000313" key="2">
    <source>
        <dbReference type="Proteomes" id="UP001062846"/>
    </source>
</evidence>
<proteinExistence type="predicted"/>
<sequence length="598" mass="66508">MNVSSGVAVHPSSAGDLFVNLTGLTACDLQPDFPSLRLTTKVSPQPPSSPLGPSRVSTLDRPRVSNLEQSTVENFDQLIPGASDSSLMRQIADLNVENTRLKLLLARSSQSTELGATPSWKNVVVRDKNVSGVGDKESSAARNAGRMKLEFFPPTVENNRIVVSPPEQIEQIGQSKWEKCIVGHFLDKKLGFTANYAGKGFRNTIYKLSLAASIYFLWRERNARIFQGRARSVTEGAATTCYVALHPQVKGVSGEYFSDSNLAKPIALAKDEELAKKLWDFSLSLTVPSDGFVELIYVMPCEILQDFYSREDTELGFNLGFWWGSNQSSKMWIFGWKGPSGFSACSTAEEVTKGIDGTGLTVIITVSNIYWQMMPYSYTGNDQPPKTDKDPEKPHCGIRTSEKQVADGGCEERKKNRVRKRENRGKGERESGCEARKWENRGASSGIGTETTRVLALRGVHVVMAVRNTDLGSMASVRKFASEYKSSGLALNLLINNAGVMAPPFMLTKDNLELQFGTNHIEVFVVERINAVLSEFKDHPFCYMHAGHFLLTNLLLESMKSTARESQKDRRIVNLSSEVHRYPYREGIRFDKINDKSR</sequence>
<dbReference type="EMBL" id="CM046389">
    <property type="protein sequence ID" value="KAI8569610.1"/>
    <property type="molecule type" value="Genomic_DNA"/>
</dbReference>
<dbReference type="Proteomes" id="UP001062846">
    <property type="component" value="Chromosome 2"/>
</dbReference>
<gene>
    <name evidence="1" type="ORF">RHMOL_Rhmol02G0291100</name>
</gene>
<reference evidence="1" key="1">
    <citation type="submission" date="2022-02" db="EMBL/GenBank/DDBJ databases">
        <title>Plant Genome Project.</title>
        <authorList>
            <person name="Zhang R.-G."/>
        </authorList>
    </citation>
    <scope>NUCLEOTIDE SEQUENCE</scope>
    <source>
        <strain evidence="1">AT1</strain>
    </source>
</reference>